<evidence type="ECO:0000256" key="2">
    <source>
        <dbReference type="ARBA" id="ARBA00022490"/>
    </source>
</evidence>
<proteinExistence type="predicted"/>
<evidence type="ECO:0000256" key="1">
    <source>
        <dbReference type="ARBA" id="ARBA00004514"/>
    </source>
</evidence>
<dbReference type="EMBL" id="KT804738">
    <property type="protein sequence ID" value="AMM72693.1"/>
    <property type="molecule type" value="Genomic_DNA"/>
</dbReference>
<sequence length="150" mass="16845">MSAFMPLRVLGNLYTYKVPSCGRWQCQITKLVFSTLAATQITYWRIDWGDIAEGRCAASSLYRVHCDCLAGVGVVHCYKNTTDSKLLWECNGPGDYNIGLTVPDIFHCDAYAFVSICRTSPTTARIYIRPINDIVSIVMMCHTKCCVCCY</sequence>
<keyword evidence="2" id="KW-0963">Cytoplasm</keyword>
<dbReference type="Proteomes" id="UP000160611">
    <property type="component" value="Segment"/>
</dbReference>
<dbReference type="Pfam" id="PF13553">
    <property type="entry name" value="FIIND"/>
    <property type="match status" value="1"/>
</dbReference>
<feature type="domain" description="FIIND" evidence="3">
    <location>
        <begin position="12"/>
        <end position="77"/>
    </location>
</feature>
<accession>A0A140GB54</accession>
<comment type="subcellular location">
    <subcellularLocation>
        <location evidence="1">Cytoplasm</location>
        <location evidence="1">Cytosol</location>
    </subcellularLocation>
</comment>
<dbReference type="InterPro" id="IPR025307">
    <property type="entry name" value="FIIND_dom"/>
</dbReference>
<evidence type="ECO:0000259" key="3">
    <source>
        <dbReference type="Pfam" id="PF13553"/>
    </source>
</evidence>
<name>A0A140GB54_GSIV</name>
<reference evidence="4 5" key="1">
    <citation type="journal article" date="2016" name="Apoptosis">
        <title>GSIV serine/threonine kinase can induce apoptotic cell death via p53 and pro-apoptotic gene Bax upregulation in fish cells.</title>
        <authorList>
            <person name="Reshi L."/>
            <person name="Wu H.C."/>
            <person name="Wu J.L."/>
            <person name="Wang H.V."/>
            <person name="Hong J.R."/>
        </authorList>
    </citation>
    <scope>NUCLEOTIDE SEQUENCE [LARGE SCALE GENOMIC DNA]</scope>
    <source>
        <strain evidence="4">GSIV-K1</strain>
    </source>
</reference>
<reference evidence="4 5" key="2">
    <citation type="journal article" date="2016" name="Genome Announc.">
        <title>Complete Genome Sequence of a Giant Sea Perch Iridovirus in Kaohsiung, Taiwan.</title>
        <authorList>
            <person name="Wen C.M."/>
            <person name="Hong J.R."/>
        </authorList>
    </citation>
    <scope>NUCLEOTIDE SEQUENCE [LARGE SCALE GENOMIC DNA]</scope>
    <source>
        <strain evidence="4">GSIV-K1</strain>
    </source>
</reference>
<protein>
    <submittedName>
        <fullName evidence="4">ORF059L</fullName>
    </submittedName>
</protein>
<evidence type="ECO:0000313" key="4">
    <source>
        <dbReference type="EMBL" id="AMM72693.1"/>
    </source>
</evidence>
<organism evidence="4 5">
    <name type="scientific">Giant seaperch iridovirus</name>
    <name type="common">GSIV</name>
    <dbReference type="NCBI Taxonomy" id="176655"/>
    <lineage>
        <taxon>Viruses</taxon>
        <taxon>Varidnaviria</taxon>
        <taxon>Bamfordvirae</taxon>
        <taxon>Nucleocytoviricota</taxon>
        <taxon>Megaviricetes</taxon>
        <taxon>Pimascovirales</taxon>
        <taxon>Pimascovirales incertae sedis</taxon>
        <taxon>Iridoviridae</taxon>
        <taxon>Alphairidovirinae</taxon>
        <taxon>Megalocytivirus</taxon>
        <taxon>Megalocytivirus pagrus1</taxon>
        <taxon>Infectious spleen and kidney necrosis virus</taxon>
    </lineage>
</organism>
<evidence type="ECO:0000313" key="5">
    <source>
        <dbReference type="Proteomes" id="UP000160611"/>
    </source>
</evidence>